<protein>
    <submittedName>
        <fullName evidence="2">Uncharacterized protein</fullName>
    </submittedName>
</protein>
<proteinExistence type="predicted"/>
<feature type="region of interest" description="Disordered" evidence="1">
    <location>
        <begin position="96"/>
        <end position="116"/>
    </location>
</feature>
<name>A0AAF0UIC5_SOLVR</name>
<keyword evidence="3" id="KW-1185">Reference proteome</keyword>
<sequence length="116" mass="13309">MGSEICAEFSSINSIKDSILTIPIRPSVSQFRMSFVIIISWDDIESRGDTPPVIKKIYDQRDDSQSRGEHRRLSKRCTILMMIRLDMHKLLTSAPVSPRKSTMRTLSIPFHKTSKD</sequence>
<accession>A0AAF0UIC5</accession>
<dbReference type="Proteomes" id="UP001234989">
    <property type="component" value="Chromosome 9"/>
</dbReference>
<evidence type="ECO:0000256" key="1">
    <source>
        <dbReference type="SAM" id="MobiDB-lite"/>
    </source>
</evidence>
<organism evidence="2 3">
    <name type="scientific">Solanum verrucosum</name>
    <dbReference type="NCBI Taxonomy" id="315347"/>
    <lineage>
        <taxon>Eukaryota</taxon>
        <taxon>Viridiplantae</taxon>
        <taxon>Streptophyta</taxon>
        <taxon>Embryophyta</taxon>
        <taxon>Tracheophyta</taxon>
        <taxon>Spermatophyta</taxon>
        <taxon>Magnoliopsida</taxon>
        <taxon>eudicotyledons</taxon>
        <taxon>Gunneridae</taxon>
        <taxon>Pentapetalae</taxon>
        <taxon>asterids</taxon>
        <taxon>lamiids</taxon>
        <taxon>Solanales</taxon>
        <taxon>Solanaceae</taxon>
        <taxon>Solanoideae</taxon>
        <taxon>Solaneae</taxon>
        <taxon>Solanum</taxon>
    </lineage>
</organism>
<dbReference type="AlphaFoldDB" id="A0AAF0UIC5"/>
<reference evidence="2" key="1">
    <citation type="submission" date="2023-08" db="EMBL/GenBank/DDBJ databases">
        <title>A de novo genome assembly of Solanum verrucosum Schlechtendal, a Mexican diploid species geographically isolated from the other diploid A-genome species in potato relatives.</title>
        <authorList>
            <person name="Hosaka K."/>
        </authorList>
    </citation>
    <scope>NUCLEOTIDE SEQUENCE</scope>
    <source>
        <tissue evidence="2">Young leaves</tissue>
    </source>
</reference>
<gene>
    <name evidence="2" type="ORF">MTR67_040300</name>
</gene>
<evidence type="ECO:0000313" key="3">
    <source>
        <dbReference type="Proteomes" id="UP001234989"/>
    </source>
</evidence>
<dbReference type="EMBL" id="CP133620">
    <property type="protein sequence ID" value="WMV46915.1"/>
    <property type="molecule type" value="Genomic_DNA"/>
</dbReference>
<evidence type="ECO:0000313" key="2">
    <source>
        <dbReference type="EMBL" id="WMV46915.1"/>
    </source>
</evidence>